<dbReference type="AlphaFoldDB" id="A0A7G5ECS2"/>
<proteinExistence type="predicted"/>
<dbReference type="KEGG" id="cpis:HS961_02500"/>
<keyword evidence="2" id="KW-1185">Reference proteome</keyword>
<dbReference type="InterPro" id="IPR036237">
    <property type="entry name" value="Xyl_isomerase-like_sf"/>
</dbReference>
<protein>
    <submittedName>
        <fullName evidence="1">TIM barrel protein</fullName>
    </submittedName>
</protein>
<name>A0A7G5ECS2_9BURK</name>
<dbReference type="Proteomes" id="UP000515240">
    <property type="component" value="Chromosome"/>
</dbReference>
<accession>A0A7G5ECS2</accession>
<dbReference type="Gene3D" id="3.20.20.150">
    <property type="entry name" value="Divalent-metal-dependent TIM barrel enzymes"/>
    <property type="match status" value="1"/>
</dbReference>
<sequence length="270" mass="28411">MALSLQNAGAPALISLTSFGNAEVRRHGQLYFAQLSHRAGANGYEVREELLLNPAEELPALAAYGRDHQLDLVYSCPQPLFAIDGSLNTAAVQHAIAASHTLGATWLKMSIGGFASQSVAHSAQGFAALKSAIDGAGLTLLIENDQTSAAGTVQALQRFFAAADAAGLVLPMTFDMGNWHYLGECALQAAQLFGSRVAYVHAKGVQRLPAKWVAVPLAESAAAWRAILRALPSDAPRAIEYPLVGDDLVAVTQQELAVLRDATALQAKAS</sequence>
<evidence type="ECO:0000313" key="2">
    <source>
        <dbReference type="Proteomes" id="UP000515240"/>
    </source>
</evidence>
<dbReference type="SUPFAM" id="SSF51658">
    <property type="entry name" value="Xylose isomerase-like"/>
    <property type="match status" value="1"/>
</dbReference>
<dbReference type="EMBL" id="CP058554">
    <property type="protein sequence ID" value="QMV71797.1"/>
    <property type="molecule type" value="Genomic_DNA"/>
</dbReference>
<reference evidence="1 2" key="1">
    <citation type="journal article" date="2020" name="G3 (Bethesda)">
        <title>CeMbio - The Caenorhabditis elegans Microbiome Resource.</title>
        <authorList>
            <person name="Dirksen P."/>
            <person name="Assie A."/>
            <person name="Zimmermann J."/>
            <person name="Zhang F."/>
            <person name="Tietje A.M."/>
            <person name="Marsh S.A."/>
            <person name="Felix M.A."/>
            <person name="Shapira M."/>
            <person name="Kaleta C."/>
            <person name="Schulenburg H."/>
            <person name="Samuel B."/>
        </authorList>
    </citation>
    <scope>NUCLEOTIDE SEQUENCE [LARGE SCALE GENOMIC DNA]</scope>
    <source>
        <strain evidence="1 2">BIGb0172</strain>
    </source>
</reference>
<organism evidence="1 2">
    <name type="scientific">Comamonas piscis</name>
    <dbReference type="NCBI Taxonomy" id="1562974"/>
    <lineage>
        <taxon>Bacteria</taxon>
        <taxon>Pseudomonadati</taxon>
        <taxon>Pseudomonadota</taxon>
        <taxon>Betaproteobacteria</taxon>
        <taxon>Burkholderiales</taxon>
        <taxon>Comamonadaceae</taxon>
        <taxon>Comamonas</taxon>
    </lineage>
</organism>
<gene>
    <name evidence="1" type="ORF">HS961_02500</name>
</gene>
<dbReference type="RefSeq" id="WP_182326228.1">
    <property type="nucleotide sequence ID" value="NZ_CP058554.1"/>
</dbReference>
<evidence type="ECO:0000313" key="1">
    <source>
        <dbReference type="EMBL" id="QMV71797.1"/>
    </source>
</evidence>